<dbReference type="RefSeq" id="WP_103957022.1">
    <property type="nucleotide sequence ID" value="NZ_FNVT01000004.1"/>
</dbReference>
<evidence type="ECO:0000313" key="3">
    <source>
        <dbReference type="Proteomes" id="UP000236732"/>
    </source>
</evidence>
<dbReference type="OrthoDB" id="1442233at2"/>
<evidence type="ECO:0000256" key="1">
    <source>
        <dbReference type="SAM" id="Phobius"/>
    </source>
</evidence>
<protein>
    <submittedName>
        <fullName evidence="2">Uncharacterized protein</fullName>
    </submittedName>
</protein>
<evidence type="ECO:0000313" key="2">
    <source>
        <dbReference type="EMBL" id="SEG77655.1"/>
    </source>
</evidence>
<keyword evidence="1" id="KW-0472">Membrane</keyword>
<keyword evidence="3" id="KW-1185">Reference proteome</keyword>
<organism evidence="2 3">
    <name type="scientific">Nonomuraea solani</name>
    <dbReference type="NCBI Taxonomy" id="1144553"/>
    <lineage>
        <taxon>Bacteria</taxon>
        <taxon>Bacillati</taxon>
        <taxon>Actinomycetota</taxon>
        <taxon>Actinomycetes</taxon>
        <taxon>Streptosporangiales</taxon>
        <taxon>Streptosporangiaceae</taxon>
        <taxon>Nonomuraea</taxon>
    </lineage>
</organism>
<dbReference type="Proteomes" id="UP000236732">
    <property type="component" value="Unassembled WGS sequence"/>
</dbReference>
<feature type="transmembrane region" description="Helical" evidence="1">
    <location>
        <begin position="103"/>
        <end position="122"/>
    </location>
</feature>
<keyword evidence="1" id="KW-0812">Transmembrane</keyword>
<sequence>MNVPKRYARAVGMTDEAWKRHANPWSVWTRFAAIPLMIGAIWSREWLGWWALVPVALVVVWLALNPHVFPPIERPESWTARGIYGEKMWLRDRSLISDDHRNVQRLLIGVGSAGFALLGWGLVALEPWPTVFGATLITLGQLWRIDRLGLLYLESTGHTTTS</sequence>
<name>A0A1H6CYL2_9ACTN</name>
<dbReference type="EMBL" id="FNVT01000004">
    <property type="protein sequence ID" value="SEG77655.1"/>
    <property type="molecule type" value="Genomic_DNA"/>
</dbReference>
<dbReference type="Pfam" id="PF20358">
    <property type="entry name" value="DUF6653"/>
    <property type="match status" value="1"/>
</dbReference>
<feature type="transmembrane region" description="Helical" evidence="1">
    <location>
        <begin position="47"/>
        <end position="64"/>
    </location>
</feature>
<proteinExistence type="predicted"/>
<feature type="transmembrane region" description="Helical" evidence="1">
    <location>
        <begin position="21"/>
        <end position="41"/>
    </location>
</feature>
<dbReference type="InterPro" id="IPR046595">
    <property type="entry name" value="DUF6653"/>
</dbReference>
<accession>A0A1H6CYL2</accession>
<reference evidence="2 3" key="1">
    <citation type="submission" date="2016-10" db="EMBL/GenBank/DDBJ databases">
        <authorList>
            <person name="de Groot N.N."/>
        </authorList>
    </citation>
    <scope>NUCLEOTIDE SEQUENCE [LARGE SCALE GENOMIC DNA]</scope>
    <source>
        <strain evidence="2 3">CGMCC 4.7037</strain>
    </source>
</reference>
<keyword evidence="1" id="KW-1133">Transmembrane helix</keyword>
<dbReference type="AlphaFoldDB" id="A0A1H6CYL2"/>
<gene>
    <name evidence="2" type="ORF">SAMN05444920_104514</name>
</gene>